<evidence type="ECO:0000313" key="2">
    <source>
        <dbReference type="EMBL" id="GAX84998.1"/>
    </source>
</evidence>
<feature type="region of interest" description="Disordered" evidence="1">
    <location>
        <begin position="28"/>
        <end position="50"/>
    </location>
</feature>
<name>A0A250XPL2_9CHLO</name>
<comment type="caution">
    <text evidence="2">The sequence shown here is derived from an EMBL/GenBank/DDBJ whole genome shotgun (WGS) entry which is preliminary data.</text>
</comment>
<dbReference type="Gene3D" id="1.10.238.10">
    <property type="entry name" value="EF-hand"/>
    <property type="match status" value="1"/>
</dbReference>
<dbReference type="InterPro" id="IPR011992">
    <property type="entry name" value="EF-hand-dom_pair"/>
</dbReference>
<dbReference type="AlphaFoldDB" id="A0A250XPL2"/>
<accession>A0A250XPL2</accession>
<evidence type="ECO:0000313" key="3">
    <source>
        <dbReference type="Proteomes" id="UP000232323"/>
    </source>
</evidence>
<dbReference type="SUPFAM" id="SSF47473">
    <property type="entry name" value="EF-hand"/>
    <property type="match status" value="1"/>
</dbReference>
<evidence type="ECO:0000256" key="1">
    <source>
        <dbReference type="SAM" id="MobiDB-lite"/>
    </source>
</evidence>
<keyword evidence="3" id="KW-1185">Reference proteome</keyword>
<gene>
    <name evidence="2" type="ORF">CEUSTIGMA_g12419.t1</name>
</gene>
<dbReference type="Proteomes" id="UP000232323">
    <property type="component" value="Unassembled WGS sequence"/>
</dbReference>
<protein>
    <recommendedName>
        <fullName evidence="4">EF-hand domain-containing protein</fullName>
    </recommendedName>
</protein>
<proteinExistence type="predicted"/>
<organism evidence="2 3">
    <name type="scientific">Chlamydomonas eustigma</name>
    <dbReference type="NCBI Taxonomy" id="1157962"/>
    <lineage>
        <taxon>Eukaryota</taxon>
        <taxon>Viridiplantae</taxon>
        <taxon>Chlorophyta</taxon>
        <taxon>core chlorophytes</taxon>
        <taxon>Chlorophyceae</taxon>
        <taxon>CS clade</taxon>
        <taxon>Chlamydomonadales</taxon>
        <taxon>Chlamydomonadaceae</taxon>
        <taxon>Chlamydomonas</taxon>
    </lineage>
</organism>
<reference evidence="2 3" key="1">
    <citation type="submission" date="2017-08" db="EMBL/GenBank/DDBJ databases">
        <title>Acidophilic green algal genome provides insights into adaptation to an acidic environment.</title>
        <authorList>
            <person name="Hirooka S."/>
            <person name="Hirose Y."/>
            <person name="Kanesaki Y."/>
            <person name="Higuchi S."/>
            <person name="Fujiwara T."/>
            <person name="Onuma R."/>
            <person name="Era A."/>
            <person name="Ohbayashi R."/>
            <person name="Uzuka A."/>
            <person name="Nozaki H."/>
            <person name="Yoshikawa H."/>
            <person name="Miyagishima S.Y."/>
        </authorList>
    </citation>
    <scope>NUCLEOTIDE SEQUENCE [LARGE SCALE GENOMIC DNA]</scope>
    <source>
        <strain evidence="2 3">NIES-2499</strain>
    </source>
</reference>
<evidence type="ECO:0008006" key="4">
    <source>
        <dbReference type="Google" id="ProtNLM"/>
    </source>
</evidence>
<dbReference type="EMBL" id="BEGY01000144">
    <property type="protein sequence ID" value="GAX84998.1"/>
    <property type="molecule type" value="Genomic_DNA"/>
</dbReference>
<sequence length="221" mass="24077">MEKRNVFGLFRMWLKRQGSQATLQALIQQTETEASTSGKGQSISGGGGSPDGTLDLYELQQLLRKAIPDCSSLEAQMFMAMVDVNGDEKLNLQELDANLSDCREIDSIVSGAGEPEKRKQLEAELASKVQTLRTKSGQLTEALQSAANKRGGYVTFQDLSATFQDIFTDITPESKRMLITHVARTANVSAADLGLPVTEVQKVLGLKLYEAAKIKTMICDS</sequence>